<dbReference type="OrthoDB" id="643483at2"/>
<evidence type="ECO:0000259" key="2">
    <source>
        <dbReference type="Pfam" id="PF24645"/>
    </source>
</evidence>
<feature type="domain" description="DUF7638" evidence="1">
    <location>
        <begin position="136"/>
        <end position="241"/>
    </location>
</feature>
<keyword evidence="4" id="KW-1185">Reference proteome</keyword>
<dbReference type="AlphaFoldDB" id="A0A172ZIR5"/>
<dbReference type="InterPro" id="IPR056056">
    <property type="entry name" value="DUF7639"/>
</dbReference>
<dbReference type="RefSeq" id="WP_060535543.1">
    <property type="nucleotide sequence ID" value="NZ_CP013023.1"/>
</dbReference>
<protein>
    <submittedName>
        <fullName evidence="3">Uncharacterized protein</fullName>
    </submittedName>
</protein>
<proteinExistence type="predicted"/>
<dbReference type="Proteomes" id="UP000078148">
    <property type="component" value="Chromosome"/>
</dbReference>
<dbReference type="EMBL" id="CP013023">
    <property type="protein sequence ID" value="ANF97433.1"/>
    <property type="molecule type" value="Genomic_DNA"/>
</dbReference>
<evidence type="ECO:0000313" key="4">
    <source>
        <dbReference type="Proteomes" id="UP000078148"/>
    </source>
</evidence>
<sequence length="305" mass="35609">MSKIYRTKRIEGITVPGIIHNGSYFMINVDVYEDGMVNCWELVDMHGLKNKLEQGWLVPGIPDEEHLSIFQLGYYKVENADWLYTPETYYAHLQQTIHQLNPDAANIYTIHEREQQLMQQRKIIYSPKAVPFHVENEIGYSTVDGSGFYIFYRGSEQNSLVYLNVYQDGRVDWIHDGQEYVSDMDKVQELFEDGTFFTDCKHSVRIQIGGLAEVTLTGSASASAADKYAELQEMHIRLRGGKTAMEHCRACYHAYLEEPSEYHREQLREAYEKIPEHKRMFLGDMDSRDSDYVRIIYDPEDKREV</sequence>
<dbReference type="Pfam" id="PF24644">
    <property type="entry name" value="DUF7638"/>
    <property type="match status" value="2"/>
</dbReference>
<organism evidence="3 4">
    <name type="scientific">Paenibacillus bovis</name>
    <dbReference type="NCBI Taxonomy" id="1616788"/>
    <lineage>
        <taxon>Bacteria</taxon>
        <taxon>Bacillati</taxon>
        <taxon>Bacillota</taxon>
        <taxon>Bacilli</taxon>
        <taxon>Bacillales</taxon>
        <taxon>Paenibacillaceae</taxon>
        <taxon>Paenibacillus</taxon>
    </lineage>
</organism>
<accession>A0A172ZIR5</accession>
<evidence type="ECO:0000259" key="1">
    <source>
        <dbReference type="Pfam" id="PF24644"/>
    </source>
</evidence>
<feature type="domain" description="DUF7639" evidence="2">
    <location>
        <begin position="244"/>
        <end position="301"/>
    </location>
</feature>
<reference evidence="4" key="1">
    <citation type="submission" date="2015-10" db="EMBL/GenBank/DDBJ databases">
        <title>Genome of Paenibacillus bovis sp. nov.</title>
        <authorList>
            <person name="Wu Z."/>
            <person name="Gao C."/>
            <person name="Liu Z."/>
            <person name="Zheng H."/>
        </authorList>
    </citation>
    <scope>NUCLEOTIDE SEQUENCE [LARGE SCALE GENOMIC DNA]</scope>
    <source>
        <strain evidence="4">BD3526</strain>
    </source>
</reference>
<dbReference type="Pfam" id="PF24645">
    <property type="entry name" value="DUF7639"/>
    <property type="match status" value="1"/>
</dbReference>
<gene>
    <name evidence="3" type="ORF">AR543_16410</name>
</gene>
<dbReference type="KEGG" id="pbv:AR543_16410"/>
<dbReference type="InterPro" id="IPR056055">
    <property type="entry name" value="DUF7638"/>
</dbReference>
<dbReference type="STRING" id="1616788.AR543_16410"/>
<evidence type="ECO:0000313" key="3">
    <source>
        <dbReference type="EMBL" id="ANF97433.1"/>
    </source>
</evidence>
<reference evidence="3 4" key="2">
    <citation type="journal article" date="2016" name="Int. J. Syst. Evol. Microbiol.">
        <title>Paenibacillus bovis sp. nov., isolated from raw yak (Bos grunniens) milk.</title>
        <authorList>
            <person name="Gao C."/>
            <person name="Han J."/>
            <person name="Liu Z."/>
            <person name="Xu X."/>
            <person name="Hang F."/>
            <person name="Wu Z."/>
        </authorList>
    </citation>
    <scope>NUCLEOTIDE SEQUENCE [LARGE SCALE GENOMIC DNA]</scope>
    <source>
        <strain evidence="3 4">BD3526</strain>
    </source>
</reference>
<name>A0A172ZIR5_9BACL</name>
<feature type="domain" description="DUF7638" evidence="1">
    <location>
        <begin position="3"/>
        <end position="103"/>
    </location>
</feature>